<evidence type="ECO:0000313" key="3">
    <source>
        <dbReference type="EMBL" id="GMA42436.1"/>
    </source>
</evidence>
<dbReference type="InterPro" id="IPR000424">
    <property type="entry name" value="Primosome_PriB/ssb"/>
</dbReference>
<organism evidence="3 4">
    <name type="scientific">Mobilicoccus caccae</name>
    <dbReference type="NCBI Taxonomy" id="1859295"/>
    <lineage>
        <taxon>Bacteria</taxon>
        <taxon>Bacillati</taxon>
        <taxon>Actinomycetota</taxon>
        <taxon>Actinomycetes</taxon>
        <taxon>Micrococcales</taxon>
        <taxon>Dermatophilaceae</taxon>
        <taxon>Mobilicoccus</taxon>
    </lineage>
</organism>
<evidence type="ECO:0000313" key="4">
    <source>
        <dbReference type="Proteomes" id="UP001157126"/>
    </source>
</evidence>
<evidence type="ECO:0000256" key="2">
    <source>
        <dbReference type="PROSITE-ProRule" id="PRU00252"/>
    </source>
</evidence>
<dbReference type="Gene3D" id="2.40.50.140">
    <property type="entry name" value="Nucleic acid-binding proteins"/>
    <property type="match status" value="1"/>
</dbReference>
<dbReference type="Proteomes" id="UP001157126">
    <property type="component" value="Unassembled WGS sequence"/>
</dbReference>
<evidence type="ECO:0000256" key="1">
    <source>
        <dbReference type="ARBA" id="ARBA00023125"/>
    </source>
</evidence>
<dbReference type="EMBL" id="BSUO01000002">
    <property type="protein sequence ID" value="GMA42436.1"/>
    <property type="molecule type" value="Genomic_DNA"/>
</dbReference>
<name>A0ABQ6IZD1_9MICO</name>
<dbReference type="RefSeq" id="WP_284306057.1">
    <property type="nucleotide sequence ID" value="NZ_BSUO01000002.1"/>
</dbReference>
<evidence type="ECO:0008006" key="5">
    <source>
        <dbReference type="Google" id="ProtNLM"/>
    </source>
</evidence>
<dbReference type="InterPro" id="IPR012340">
    <property type="entry name" value="NA-bd_OB-fold"/>
</dbReference>
<gene>
    <name evidence="3" type="ORF">GCM10025883_44810</name>
</gene>
<keyword evidence="4" id="KW-1185">Reference proteome</keyword>
<proteinExistence type="predicted"/>
<comment type="caution">
    <text evidence="3">The sequence shown here is derived from an EMBL/GenBank/DDBJ whole genome shotgun (WGS) entry which is preliminary data.</text>
</comment>
<reference evidence="4" key="1">
    <citation type="journal article" date="2019" name="Int. J. Syst. Evol. Microbiol.">
        <title>The Global Catalogue of Microorganisms (GCM) 10K type strain sequencing project: providing services to taxonomists for standard genome sequencing and annotation.</title>
        <authorList>
            <consortium name="The Broad Institute Genomics Platform"/>
            <consortium name="The Broad Institute Genome Sequencing Center for Infectious Disease"/>
            <person name="Wu L."/>
            <person name="Ma J."/>
        </authorList>
    </citation>
    <scope>NUCLEOTIDE SEQUENCE [LARGE SCALE GENOMIC DNA]</scope>
    <source>
        <strain evidence="4">NBRC 113072</strain>
    </source>
</reference>
<dbReference type="PROSITE" id="PS50935">
    <property type="entry name" value="SSB"/>
    <property type="match status" value="1"/>
</dbReference>
<protein>
    <recommendedName>
        <fullName evidence="5">Single-stranded DNA-binding protein</fullName>
    </recommendedName>
</protein>
<dbReference type="SUPFAM" id="SSF50249">
    <property type="entry name" value="Nucleic acid-binding proteins"/>
    <property type="match status" value="1"/>
</dbReference>
<accession>A0ABQ6IZD1</accession>
<sequence length="127" mass="13855">MSYITRTGNLAATPTLREGDNGPYAYARVLVSDRIRQEDNSYTDGPTVAYDVAVSGNQAVNLVEVAEQSGNVRVTFSGRYRVTEYKGEQGTRLQHEVRADEVAVSLRGQSVRVVGKPTADQGDDTPF</sequence>
<keyword evidence="1 2" id="KW-0238">DNA-binding</keyword>
<dbReference type="Pfam" id="PF00436">
    <property type="entry name" value="SSB"/>
    <property type="match status" value="1"/>
</dbReference>